<evidence type="ECO:0000256" key="2">
    <source>
        <dbReference type="ARBA" id="ARBA00023125"/>
    </source>
</evidence>
<organism evidence="6 7">
    <name type="scientific">Ruminiclostridium sufflavum DSM 19573</name>
    <dbReference type="NCBI Taxonomy" id="1121337"/>
    <lineage>
        <taxon>Bacteria</taxon>
        <taxon>Bacillati</taxon>
        <taxon>Bacillota</taxon>
        <taxon>Clostridia</taxon>
        <taxon>Eubacteriales</taxon>
        <taxon>Oscillospiraceae</taxon>
        <taxon>Ruminiclostridium</taxon>
    </lineage>
</organism>
<dbReference type="PROSITE" id="PS00356">
    <property type="entry name" value="HTH_LACI_1"/>
    <property type="match status" value="1"/>
</dbReference>
<evidence type="ECO:0000256" key="1">
    <source>
        <dbReference type="ARBA" id="ARBA00023015"/>
    </source>
</evidence>
<evidence type="ECO:0000313" key="6">
    <source>
        <dbReference type="EMBL" id="PYG87126.1"/>
    </source>
</evidence>
<dbReference type="InterPro" id="IPR010982">
    <property type="entry name" value="Lambda_DNA-bd_dom_sf"/>
</dbReference>
<dbReference type="RefSeq" id="WP_110462290.1">
    <property type="nucleotide sequence ID" value="NZ_QKMR01000013.1"/>
</dbReference>
<dbReference type="CDD" id="cd01392">
    <property type="entry name" value="HTH_LacI"/>
    <property type="match status" value="1"/>
</dbReference>
<proteinExistence type="predicted"/>
<feature type="domain" description="HTH cro/C1-type" evidence="5">
    <location>
        <begin position="3"/>
        <end position="46"/>
    </location>
</feature>
<dbReference type="PRINTS" id="PR00036">
    <property type="entry name" value="HTHLACI"/>
</dbReference>
<dbReference type="Pfam" id="PF00356">
    <property type="entry name" value="LacI"/>
    <property type="match status" value="1"/>
</dbReference>
<dbReference type="AlphaFoldDB" id="A0A318XKQ5"/>
<dbReference type="PANTHER" id="PTHR30146">
    <property type="entry name" value="LACI-RELATED TRANSCRIPTIONAL REPRESSOR"/>
    <property type="match status" value="1"/>
</dbReference>
<dbReference type="OrthoDB" id="9789891at2"/>
<dbReference type="InterPro" id="IPR000843">
    <property type="entry name" value="HTH_LacI"/>
</dbReference>
<dbReference type="InterPro" id="IPR046335">
    <property type="entry name" value="LacI/GalR-like_sensor"/>
</dbReference>
<keyword evidence="2" id="KW-0238">DNA-binding</keyword>
<keyword evidence="7" id="KW-1185">Reference proteome</keyword>
<dbReference type="PANTHER" id="PTHR30146:SF109">
    <property type="entry name" value="HTH-TYPE TRANSCRIPTIONAL REGULATOR GALS"/>
    <property type="match status" value="1"/>
</dbReference>
<dbReference type="InterPro" id="IPR001387">
    <property type="entry name" value="Cro/C1-type_HTH"/>
</dbReference>
<dbReference type="GO" id="GO:0003700">
    <property type="term" value="F:DNA-binding transcription factor activity"/>
    <property type="evidence" value="ECO:0007669"/>
    <property type="project" value="TreeGrafter"/>
</dbReference>
<evidence type="ECO:0000313" key="7">
    <source>
        <dbReference type="Proteomes" id="UP000248132"/>
    </source>
</evidence>
<evidence type="ECO:0000256" key="3">
    <source>
        <dbReference type="ARBA" id="ARBA00023163"/>
    </source>
</evidence>
<dbReference type="InterPro" id="IPR028082">
    <property type="entry name" value="Peripla_BP_I"/>
</dbReference>
<dbReference type="Gene3D" id="1.10.260.40">
    <property type="entry name" value="lambda repressor-like DNA-binding domains"/>
    <property type="match status" value="1"/>
</dbReference>
<name>A0A318XKQ5_9FIRM</name>
<dbReference type="SUPFAM" id="SSF53822">
    <property type="entry name" value="Periplasmic binding protein-like I"/>
    <property type="match status" value="1"/>
</dbReference>
<gene>
    <name evidence="6" type="ORF">LY28_02260</name>
</gene>
<dbReference type="EMBL" id="QKMR01000013">
    <property type="protein sequence ID" value="PYG87126.1"/>
    <property type="molecule type" value="Genomic_DNA"/>
</dbReference>
<keyword evidence="3" id="KW-0804">Transcription</keyword>
<evidence type="ECO:0000259" key="5">
    <source>
        <dbReference type="PROSITE" id="PS50943"/>
    </source>
</evidence>
<dbReference type="GO" id="GO:0000976">
    <property type="term" value="F:transcription cis-regulatory region binding"/>
    <property type="evidence" value="ECO:0007669"/>
    <property type="project" value="TreeGrafter"/>
</dbReference>
<dbReference type="Proteomes" id="UP000248132">
    <property type="component" value="Unassembled WGS sequence"/>
</dbReference>
<dbReference type="PROSITE" id="PS50943">
    <property type="entry name" value="HTH_CROC1"/>
    <property type="match status" value="1"/>
</dbReference>
<dbReference type="CDD" id="cd06267">
    <property type="entry name" value="PBP1_LacI_sugar_binding-like"/>
    <property type="match status" value="1"/>
</dbReference>
<protein>
    <submittedName>
        <fullName evidence="6">LacI family transcriptional regulator</fullName>
    </submittedName>
</protein>
<dbReference type="PROSITE" id="PS50932">
    <property type="entry name" value="HTH_LACI_2"/>
    <property type="match status" value="1"/>
</dbReference>
<comment type="caution">
    <text evidence="6">The sequence shown here is derived from an EMBL/GenBank/DDBJ whole genome shotgun (WGS) entry which is preliminary data.</text>
</comment>
<keyword evidence="1" id="KW-0805">Transcription regulation</keyword>
<dbReference type="Pfam" id="PF13377">
    <property type="entry name" value="Peripla_BP_3"/>
    <property type="match status" value="1"/>
</dbReference>
<dbReference type="Gene3D" id="3.40.50.2300">
    <property type="match status" value="2"/>
</dbReference>
<dbReference type="SMART" id="SM00354">
    <property type="entry name" value="HTH_LACI"/>
    <property type="match status" value="1"/>
</dbReference>
<feature type="domain" description="HTH lacI-type" evidence="4">
    <location>
        <begin position="2"/>
        <end position="56"/>
    </location>
</feature>
<accession>A0A318XKQ5</accession>
<reference evidence="6 7" key="1">
    <citation type="submission" date="2018-06" db="EMBL/GenBank/DDBJ databases">
        <title>Genomic Encyclopedia of Type Strains, Phase I: the one thousand microbial genomes (KMG-I) project.</title>
        <authorList>
            <person name="Kyrpides N."/>
        </authorList>
    </citation>
    <scope>NUCLEOTIDE SEQUENCE [LARGE SCALE GENOMIC DNA]</scope>
    <source>
        <strain evidence="6 7">DSM 19573</strain>
    </source>
</reference>
<dbReference type="SUPFAM" id="SSF47413">
    <property type="entry name" value="lambda repressor-like DNA-binding domains"/>
    <property type="match status" value="1"/>
</dbReference>
<sequence>MVSIKDVAKMAGVSPTTVSAVVNNHDCVKLSTREKILKVINELGYIPNISARELVTNKKQNIGLITTGYDNFQKNGCNNDKDIFYIEYINGIAEAIKTTGYGLLIENFVYEEGSKEIPKIIEQKRVDGAMIVGSLYKKEFIELLKKEINVLVTVGTFSEFTDYVINDYTESILMAVRYFVKNGHRKIAYVSGDSKTYACPLKLLGYKEGLKEAGIKFDNELLFESKFMSSHGYDVAKKICELPKEKFPTAVIFGADILAAGACRYFYENKIYIPEDISILGYENLSISSYINPPLTSIDWNKNLMSKEACSLILRRLKNPNKKYDGIVLPCNIVERKSVKNLN</sequence>
<evidence type="ECO:0000259" key="4">
    <source>
        <dbReference type="PROSITE" id="PS50932"/>
    </source>
</evidence>